<organism evidence="3 4">
    <name type="scientific">Pseudonocardia autotrophica</name>
    <name type="common">Amycolata autotrophica</name>
    <name type="synonym">Nocardia autotrophica</name>
    <dbReference type="NCBI Taxonomy" id="2074"/>
    <lineage>
        <taxon>Bacteria</taxon>
        <taxon>Bacillati</taxon>
        <taxon>Actinomycetota</taxon>
        <taxon>Actinomycetes</taxon>
        <taxon>Pseudonocardiales</taxon>
        <taxon>Pseudonocardiaceae</taxon>
        <taxon>Pseudonocardia</taxon>
    </lineage>
</organism>
<comment type="caution">
    <text evidence="3">The sequence shown here is derived from an EMBL/GenBank/DDBJ whole genome shotgun (WGS) entry which is preliminary data.</text>
</comment>
<dbReference type="STRING" id="2074.BG845_01112"/>
<gene>
    <name evidence="3" type="ORF">BG845_01112</name>
</gene>
<dbReference type="GO" id="GO:0006508">
    <property type="term" value="P:proteolysis"/>
    <property type="evidence" value="ECO:0007669"/>
    <property type="project" value="UniProtKB-KW"/>
</dbReference>
<keyword evidence="1" id="KW-0472">Membrane</keyword>
<feature type="transmembrane region" description="Helical" evidence="1">
    <location>
        <begin position="53"/>
        <end position="71"/>
    </location>
</feature>
<protein>
    <submittedName>
        <fullName evidence="3">CAAX amino terminal protease self-immunity</fullName>
    </submittedName>
</protein>
<dbReference type="OrthoDB" id="193898at2"/>
<feature type="transmembrane region" description="Helical" evidence="1">
    <location>
        <begin position="165"/>
        <end position="185"/>
    </location>
</feature>
<evidence type="ECO:0000256" key="1">
    <source>
        <dbReference type="SAM" id="Phobius"/>
    </source>
</evidence>
<reference evidence="3 4" key="1">
    <citation type="submission" date="2016-09" db="EMBL/GenBank/DDBJ databases">
        <title>Pseudonocardia autotrophica DSM535, a candidate organism with high potential of specific P450 cytochromes.</title>
        <authorList>
            <person name="Grumaz C."/>
            <person name="Vainshtein Y."/>
            <person name="Kirstahler P."/>
            <person name="Sohn K."/>
        </authorList>
    </citation>
    <scope>NUCLEOTIDE SEQUENCE [LARGE SCALE GENOMIC DNA]</scope>
    <source>
        <strain evidence="3 4">DSM 535</strain>
    </source>
</reference>
<feature type="transmembrane region" description="Helical" evidence="1">
    <location>
        <begin position="246"/>
        <end position="266"/>
    </location>
</feature>
<dbReference type="GO" id="GO:0080120">
    <property type="term" value="P:CAAX-box protein maturation"/>
    <property type="evidence" value="ECO:0007669"/>
    <property type="project" value="UniProtKB-ARBA"/>
</dbReference>
<feature type="domain" description="CAAX prenyl protease 2/Lysostaphin resistance protein A-like" evidence="2">
    <location>
        <begin position="134"/>
        <end position="226"/>
    </location>
</feature>
<dbReference type="PANTHER" id="PTHR39430:SF1">
    <property type="entry name" value="PROTEASE"/>
    <property type="match status" value="1"/>
</dbReference>
<dbReference type="EMBL" id="MIGB01000004">
    <property type="protein sequence ID" value="OSY42870.1"/>
    <property type="molecule type" value="Genomic_DNA"/>
</dbReference>
<keyword evidence="1" id="KW-0812">Transmembrane</keyword>
<dbReference type="Proteomes" id="UP000194360">
    <property type="component" value="Unassembled WGS sequence"/>
</dbReference>
<dbReference type="RefSeq" id="WP_085911425.1">
    <property type="nucleotide sequence ID" value="NZ_AP018920.1"/>
</dbReference>
<evidence type="ECO:0000259" key="2">
    <source>
        <dbReference type="Pfam" id="PF02517"/>
    </source>
</evidence>
<dbReference type="InterPro" id="IPR003675">
    <property type="entry name" value="Rce1/LyrA-like_dom"/>
</dbReference>
<dbReference type="Pfam" id="PF02517">
    <property type="entry name" value="Rce1-like"/>
    <property type="match status" value="1"/>
</dbReference>
<evidence type="ECO:0000313" key="4">
    <source>
        <dbReference type="Proteomes" id="UP000194360"/>
    </source>
</evidence>
<feature type="transmembrane region" description="Helical" evidence="1">
    <location>
        <begin position="191"/>
        <end position="208"/>
    </location>
</feature>
<keyword evidence="3" id="KW-0378">Hydrolase</keyword>
<sequence length="279" mass="28730">MASSTASTTAGARIRRVALATIGIVVLVFAGAYLWAGVLWLTGLPESSWQVTALGNLVAFLPPLIVLALWLRFREGRSLADLGFRVPRPAAGVLTGVLVAVVLFIAMQVLVGMLAPAQGADDDGSGPLFPGLLAVLVLLMTVAVQASTEEILFRGYLLHAVRRDLGTYGAVLFTAVIFGLCHSLNPGVTAAYVVSTAALGLLLGFLSLGRGGLWVACAFHTVWNLIPAIVTAGSEPGAGSGTSGSNAVWVTAGALLMFAAVAAVVYHRRSRRAAAVPAG</sequence>
<name>A0A1Y2N5Y1_PSEAH</name>
<feature type="transmembrane region" description="Helical" evidence="1">
    <location>
        <begin position="17"/>
        <end position="41"/>
    </location>
</feature>
<feature type="transmembrane region" description="Helical" evidence="1">
    <location>
        <begin position="92"/>
        <end position="115"/>
    </location>
</feature>
<feature type="transmembrane region" description="Helical" evidence="1">
    <location>
        <begin position="213"/>
        <end position="234"/>
    </location>
</feature>
<keyword evidence="1" id="KW-1133">Transmembrane helix</keyword>
<feature type="transmembrane region" description="Helical" evidence="1">
    <location>
        <begin position="127"/>
        <end position="144"/>
    </location>
</feature>
<dbReference type="GO" id="GO:0004175">
    <property type="term" value="F:endopeptidase activity"/>
    <property type="evidence" value="ECO:0007669"/>
    <property type="project" value="UniProtKB-ARBA"/>
</dbReference>
<dbReference type="PANTHER" id="PTHR39430">
    <property type="entry name" value="MEMBRANE-ASSOCIATED PROTEASE-RELATED"/>
    <property type="match status" value="1"/>
</dbReference>
<dbReference type="AlphaFoldDB" id="A0A1Y2N5Y1"/>
<proteinExistence type="predicted"/>
<keyword evidence="4" id="KW-1185">Reference proteome</keyword>
<keyword evidence="3" id="KW-0645">Protease</keyword>
<accession>A0A1Y2N5Y1</accession>
<evidence type="ECO:0000313" key="3">
    <source>
        <dbReference type="EMBL" id="OSY42870.1"/>
    </source>
</evidence>